<dbReference type="InterPro" id="IPR000835">
    <property type="entry name" value="HTH_MarR-typ"/>
</dbReference>
<evidence type="ECO:0000313" key="3">
    <source>
        <dbReference type="Proteomes" id="UP000705823"/>
    </source>
</evidence>
<keyword evidence="3" id="KW-1185">Reference proteome</keyword>
<evidence type="ECO:0000259" key="1">
    <source>
        <dbReference type="Pfam" id="PF12802"/>
    </source>
</evidence>
<proteinExistence type="predicted"/>
<name>A0A8J8PA13_9EURY</name>
<dbReference type="RefSeq" id="WP_142980740.1">
    <property type="nucleotide sequence ID" value="NZ_RKLU01000011.1"/>
</dbReference>
<dbReference type="Gene3D" id="1.10.10.10">
    <property type="entry name" value="Winged helix-like DNA-binding domain superfamily/Winged helix DNA-binding domain"/>
    <property type="match status" value="1"/>
</dbReference>
<dbReference type="GO" id="GO:0003700">
    <property type="term" value="F:DNA-binding transcription factor activity"/>
    <property type="evidence" value="ECO:0007669"/>
    <property type="project" value="InterPro"/>
</dbReference>
<dbReference type="Pfam" id="PF12802">
    <property type="entry name" value="MarR_2"/>
    <property type="match status" value="1"/>
</dbReference>
<gene>
    <name evidence="2" type="ORF">EGH24_13915</name>
</gene>
<dbReference type="OrthoDB" id="189973at2157"/>
<sequence>MTRGPDPKHSDGEILAVFQASPDPVLFAQEIADALDTTRQTVYSRCADLVEKGYLRTKKPGERSRIYWLTYEGERRLADDASDANQ</sequence>
<feature type="domain" description="HTH marR-type" evidence="1">
    <location>
        <begin position="14"/>
        <end position="64"/>
    </location>
</feature>
<dbReference type="AlphaFoldDB" id="A0A8J8PA13"/>
<dbReference type="InterPro" id="IPR036390">
    <property type="entry name" value="WH_DNA-bd_sf"/>
</dbReference>
<comment type="caution">
    <text evidence="2">The sequence shown here is derived from an EMBL/GenBank/DDBJ whole genome shotgun (WGS) entry which is preliminary data.</text>
</comment>
<organism evidence="2 3">
    <name type="scientific">Halonotius terrestris</name>
    <dbReference type="NCBI Taxonomy" id="2487750"/>
    <lineage>
        <taxon>Archaea</taxon>
        <taxon>Methanobacteriati</taxon>
        <taxon>Methanobacteriota</taxon>
        <taxon>Stenosarchaea group</taxon>
        <taxon>Halobacteria</taxon>
        <taxon>Halobacteriales</taxon>
        <taxon>Haloferacaceae</taxon>
        <taxon>Halonotius</taxon>
    </lineage>
</organism>
<reference evidence="2" key="1">
    <citation type="submission" date="2019-02" db="EMBL/GenBank/DDBJ databases">
        <title>Halonotius sp. a new haloarchaeum isolated from saline soil.</title>
        <authorList>
            <person name="Duran-Viseras A."/>
            <person name="Sanchez-Porro C."/>
            <person name="Ventosa A."/>
        </authorList>
    </citation>
    <scope>NUCLEOTIDE SEQUENCE</scope>
    <source>
        <strain evidence="2">F15B</strain>
    </source>
</reference>
<evidence type="ECO:0000313" key="2">
    <source>
        <dbReference type="EMBL" id="TQQ78614.1"/>
    </source>
</evidence>
<dbReference type="Proteomes" id="UP000705823">
    <property type="component" value="Unassembled WGS sequence"/>
</dbReference>
<accession>A0A8J8PA13</accession>
<protein>
    <submittedName>
        <fullName evidence="2">MarR family transcriptional regulator</fullName>
    </submittedName>
</protein>
<dbReference type="InterPro" id="IPR036388">
    <property type="entry name" value="WH-like_DNA-bd_sf"/>
</dbReference>
<dbReference type="SUPFAM" id="SSF46785">
    <property type="entry name" value="Winged helix' DNA-binding domain"/>
    <property type="match status" value="1"/>
</dbReference>
<dbReference type="EMBL" id="RKLU01000011">
    <property type="protein sequence ID" value="TQQ78614.1"/>
    <property type="molecule type" value="Genomic_DNA"/>
</dbReference>